<dbReference type="InterPro" id="IPR050289">
    <property type="entry name" value="TorD/DmsD_chaperones"/>
</dbReference>
<sequence>MAVPLKSSRCSGGRKMKDVMDWTRDRFHSYAFFASLLVEEPTLEKWLTIQKLSSSLSGELLEDKNGIRIPEEAQATMERLRQDYYDCFFVPMSGKYVPPYESALRCFKQKPKPSFGKINTSLTAQIKQQYELTGFDPYRLELFSPLKNIPLADHVGFELAYMAYLCQQEHEARKEAREGNAERWLEIQKEFMAEHLLMWIPSLAEALRTLENGFYSQAIKTLEIWLHEDDQDVKNYFSRGGICVEC</sequence>
<dbReference type="AlphaFoldDB" id="I4A4Q3"/>
<dbReference type="OrthoDB" id="9795302at2"/>
<protein>
    <submittedName>
        <fullName evidence="2">Putative component of anaerobic dehydrogenase</fullName>
    </submittedName>
</protein>
<dbReference type="Gene3D" id="1.10.3480.10">
    <property type="entry name" value="TorD-like"/>
    <property type="match status" value="1"/>
</dbReference>
<proteinExistence type="predicted"/>
<dbReference type="PANTHER" id="PTHR34227">
    <property type="entry name" value="CHAPERONE PROTEIN YCDY"/>
    <property type="match status" value="1"/>
</dbReference>
<dbReference type="InterPro" id="IPR036411">
    <property type="entry name" value="TorD-like_sf"/>
</dbReference>
<reference evidence="3" key="1">
    <citation type="submission" date="2012-06" db="EMBL/GenBank/DDBJ databases">
        <title>Complete sequence of Desulfitobacterium dehalogenans ATCC 51507.</title>
        <authorList>
            <person name="Lucas S."/>
            <person name="Han J."/>
            <person name="Lapidus A."/>
            <person name="Cheng J.-F."/>
            <person name="Goodwin L."/>
            <person name="Pitluck S."/>
            <person name="Peters L."/>
            <person name="Ovchinnikova G."/>
            <person name="Teshima H."/>
            <person name="Detter J.C."/>
            <person name="Han C."/>
            <person name="Tapia R."/>
            <person name="Land M."/>
            <person name="Hauser L."/>
            <person name="Kyrpides N."/>
            <person name="Ivanova N."/>
            <person name="Pagani I."/>
            <person name="Kruse T."/>
            <person name="de Vos W.M."/>
            <person name="Smidt H."/>
            <person name="Woyke T."/>
        </authorList>
    </citation>
    <scope>NUCLEOTIDE SEQUENCE [LARGE SCALE GENOMIC DNA]</scope>
    <source>
        <strain evidence="3">ATCC 51507 / DSM 9161 / JW/IU-DC1</strain>
    </source>
</reference>
<dbReference type="PANTHER" id="PTHR34227:SF1">
    <property type="entry name" value="DIMETHYL SULFOXIDE REDUCTASE CHAPERONE-RELATED"/>
    <property type="match status" value="1"/>
</dbReference>
<keyword evidence="1" id="KW-0143">Chaperone</keyword>
<dbReference type="KEGG" id="ddh:Desde_0473"/>
<evidence type="ECO:0000313" key="2">
    <source>
        <dbReference type="EMBL" id="AFL98937.1"/>
    </source>
</evidence>
<evidence type="ECO:0000256" key="1">
    <source>
        <dbReference type="ARBA" id="ARBA00023186"/>
    </source>
</evidence>
<dbReference type="SUPFAM" id="SSF89155">
    <property type="entry name" value="TorD-like"/>
    <property type="match status" value="1"/>
</dbReference>
<evidence type="ECO:0000313" key="3">
    <source>
        <dbReference type="Proteomes" id="UP000006053"/>
    </source>
</evidence>
<dbReference type="EMBL" id="CP003348">
    <property type="protein sequence ID" value="AFL98937.1"/>
    <property type="molecule type" value="Genomic_DNA"/>
</dbReference>
<gene>
    <name evidence="2" type="ordered locus">Desde_0473</name>
</gene>
<dbReference type="HOGENOM" id="CLU_099731_0_0_9"/>
<organism evidence="2 3">
    <name type="scientific">Desulfitobacterium dehalogenans (strain ATCC 51507 / DSM 9161 / JW/IU-DC1)</name>
    <dbReference type="NCBI Taxonomy" id="756499"/>
    <lineage>
        <taxon>Bacteria</taxon>
        <taxon>Bacillati</taxon>
        <taxon>Bacillota</taxon>
        <taxon>Clostridia</taxon>
        <taxon>Eubacteriales</taxon>
        <taxon>Desulfitobacteriaceae</taxon>
        <taxon>Desulfitobacterium</taxon>
    </lineage>
</organism>
<name>I4A4Q3_DESDJ</name>
<dbReference type="STRING" id="756499.Desde_0473"/>
<dbReference type="Pfam" id="PF02613">
    <property type="entry name" value="Nitrate_red_del"/>
    <property type="match status" value="1"/>
</dbReference>
<dbReference type="Proteomes" id="UP000006053">
    <property type="component" value="Chromosome"/>
</dbReference>
<reference evidence="2 3" key="2">
    <citation type="journal article" date="2015" name="J. Bacteriol.">
        <title>Genomic, proteomic, and biochemical analysis of the organohalide respiratory pathway in Desulfitobacterium dehalogenans.</title>
        <authorList>
            <person name="Kruse T."/>
            <person name="van de Pas B.A."/>
            <person name="Atteia A."/>
            <person name="Krab K."/>
            <person name="Hagen W.R."/>
            <person name="Goodwin L."/>
            <person name="Chain P."/>
            <person name="Boeren S."/>
            <person name="Maphosa F."/>
            <person name="Schraa G."/>
            <person name="de Vos W.M."/>
            <person name="van der Oost J."/>
            <person name="Smidt H."/>
            <person name="Stams A.J."/>
        </authorList>
    </citation>
    <scope>NUCLEOTIDE SEQUENCE [LARGE SCALE GENOMIC DNA]</scope>
    <source>
        <strain evidence="3">ATCC 51507 / DSM 9161 / JW/IU-DC1</strain>
    </source>
</reference>
<keyword evidence="3" id="KW-1185">Reference proteome</keyword>
<accession>I4A4Q3</accession>
<dbReference type="InterPro" id="IPR020945">
    <property type="entry name" value="DMSO/NO3_reduct_chaperone"/>
</dbReference>
<dbReference type="eggNOG" id="COG3381">
    <property type="taxonomic scope" value="Bacteria"/>
</dbReference>